<keyword evidence="1" id="KW-0547">Nucleotide-binding</keyword>
<sequence>MQLRFALMDHSLIPEPLLKEPHPLLQKISEFTTNPSQPINPSFQLSSELQSYLSGRSLLVDELPFSIHTLHEHYMNGYILYEQGVNKGQCHRCGNNKPHLFATFHCSRCHTGCTYCRNCIMMGRVSECTPLIRWNGPEPDSPPGTFDWTGTLSEAQKAASEQMISAVKANNDLLVWAVCGAGKTEVLFEGIDEALRQNKRVCIAAPRTDVILELSPRLKKVFPQTKVTTLYGGSEERHSYGQLVLSTTHQLYRYKEAFDVMIIDEVDAFPYSYDSSLQGAVEKARKPQSSIIYLTATPDQKTQQECARGKRNFIGIPARFHRHPIPLPKFVWCDLWKKSLKKNRIPLALKKWVSIRLQQSKQALIFFPTVDLMEKALPLFQDMHPLIESVHAEDPKRKEKVMKMRQGEIPILLTTTILERGVTIPNIDVAVLGAEEKIFTESALVQIAGRVGRSADYPTGDIVYFHYGRTREMIKALLHIDQMNKEAEKRGLLHGH</sequence>
<proteinExistence type="predicted"/>
<evidence type="ECO:0000313" key="1">
    <source>
        <dbReference type="EMBL" id="UXH43419.1"/>
    </source>
</evidence>
<evidence type="ECO:0000313" key="2">
    <source>
        <dbReference type="Proteomes" id="UP001064027"/>
    </source>
</evidence>
<keyword evidence="1" id="KW-0347">Helicase</keyword>
<keyword evidence="1" id="KW-0378">Hydrolase</keyword>
<gene>
    <name evidence="1" type="ORF">N5C46_17370</name>
</gene>
<keyword evidence="2" id="KW-1185">Reference proteome</keyword>
<reference evidence="1" key="1">
    <citation type="submission" date="2022-09" db="EMBL/GenBank/DDBJ databases">
        <title>Complete genome sequence of Rossellomorea vietnamensis strain RL-WG62, a newly isolated PGPR with the potential for plant salinity stress alleviation.</title>
        <authorList>
            <person name="Ren L."/>
            <person name="Wang G."/>
            <person name="Hu H."/>
        </authorList>
    </citation>
    <scope>NUCLEOTIDE SEQUENCE</scope>
    <source>
        <strain evidence="1">RL-WG62</strain>
    </source>
</reference>
<accession>A0ACD4C4T8</accession>
<name>A0ACD4C4T8_9BACI</name>
<dbReference type="Proteomes" id="UP001064027">
    <property type="component" value="Chromosome"/>
</dbReference>
<protein>
    <submittedName>
        <fullName evidence="1">DEAD/DEAH box helicase</fullName>
    </submittedName>
</protein>
<dbReference type="EMBL" id="CP104558">
    <property type="protein sequence ID" value="UXH43419.1"/>
    <property type="molecule type" value="Genomic_DNA"/>
</dbReference>
<organism evidence="1 2">
    <name type="scientific">Rossellomorea vietnamensis</name>
    <dbReference type="NCBI Taxonomy" id="218284"/>
    <lineage>
        <taxon>Bacteria</taxon>
        <taxon>Bacillati</taxon>
        <taxon>Bacillota</taxon>
        <taxon>Bacilli</taxon>
        <taxon>Bacillales</taxon>
        <taxon>Bacillaceae</taxon>
        <taxon>Rossellomorea</taxon>
    </lineage>
</organism>
<keyword evidence="1" id="KW-0067">ATP-binding</keyword>